<dbReference type="InterPro" id="IPR046347">
    <property type="entry name" value="bZIP_sf"/>
</dbReference>
<accession>A0A6U9RNJ1</accession>
<dbReference type="GO" id="GO:0003700">
    <property type="term" value="F:DNA-binding transcription factor activity"/>
    <property type="evidence" value="ECO:0007669"/>
    <property type="project" value="InterPro"/>
</dbReference>
<dbReference type="PROSITE" id="PS50217">
    <property type="entry name" value="BZIP"/>
    <property type="match status" value="1"/>
</dbReference>
<dbReference type="CDD" id="cd14702">
    <property type="entry name" value="bZIP_plant_GBF1"/>
    <property type="match status" value="1"/>
</dbReference>
<evidence type="ECO:0000256" key="4">
    <source>
        <dbReference type="ARBA" id="ARBA00023125"/>
    </source>
</evidence>
<dbReference type="InterPro" id="IPR004827">
    <property type="entry name" value="bZIP"/>
</dbReference>
<dbReference type="PANTHER" id="PTHR45967:SF38">
    <property type="entry name" value="G-BOX-BINDING FACTOR 2"/>
    <property type="match status" value="1"/>
</dbReference>
<protein>
    <recommendedName>
        <fullName evidence="8">BZIP domain-containing protein</fullName>
    </recommendedName>
</protein>
<feature type="compositionally biased region" description="Basic and acidic residues" evidence="7">
    <location>
        <begin position="253"/>
        <end position="272"/>
    </location>
</feature>
<dbReference type="InterPro" id="IPR045314">
    <property type="entry name" value="bZIP_plant_GBF1"/>
</dbReference>
<keyword evidence="3" id="KW-0805">Transcription regulation</keyword>
<comment type="similarity">
    <text evidence="2">Belongs to the bZIP family.</text>
</comment>
<organism evidence="10">
    <name type="scientific">Picocystis salinarum</name>
    <dbReference type="NCBI Taxonomy" id="88271"/>
    <lineage>
        <taxon>Eukaryota</taxon>
        <taxon>Viridiplantae</taxon>
        <taxon>Chlorophyta</taxon>
        <taxon>Picocystophyceae</taxon>
        <taxon>Picocystales</taxon>
        <taxon>Picocystaceae</taxon>
        <taxon>Picocystis</taxon>
    </lineage>
</organism>
<dbReference type="AlphaFoldDB" id="A0A6U9RNJ1"/>
<evidence type="ECO:0000256" key="3">
    <source>
        <dbReference type="ARBA" id="ARBA00023015"/>
    </source>
</evidence>
<evidence type="ECO:0000256" key="5">
    <source>
        <dbReference type="ARBA" id="ARBA00023163"/>
    </source>
</evidence>
<dbReference type="FunFam" id="1.20.5.170:FF:000020">
    <property type="entry name" value="BZIP transcription factor"/>
    <property type="match status" value="1"/>
</dbReference>
<keyword evidence="5" id="KW-0804">Transcription</keyword>
<dbReference type="Gene3D" id="1.20.5.170">
    <property type="match status" value="1"/>
</dbReference>
<keyword evidence="4" id="KW-0238">DNA-binding</keyword>
<dbReference type="PROSITE" id="PS00036">
    <property type="entry name" value="BZIP_BASIC"/>
    <property type="match status" value="1"/>
</dbReference>
<reference evidence="10" key="1">
    <citation type="submission" date="2021-01" db="EMBL/GenBank/DDBJ databases">
        <authorList>
            <person name="Corre E."/>
            <person name="Pelletier E."/>
            <person name="Niang G."/>
            <person name="Scheremetjew M."/>
            <person name="Finn R."/>
            <person name="Kale V."/>
            <person name="Holt S."/>
            <person name="Cochrane G."/>
            <person name="Meng A."/>
            <person name="Brown T."/>
            <person name="Cohen L."/>
        </authorList>
    </citation>
    <scope>NUCLEOTIDE SEQUENCE</scope>
    <source>
        <strain evidence="10">CCMP1897</strain>
    </source>
</reference>
<proteinExistence type="inferred from homology"/>
<feature type="domain" description="BZIP" evidence="8">
    <location>
        <begin position="176"/>
        <end position="239"/>
    </location>
</feature>
<feature type="region of interest" description="Disordered" evidence="7">
    <location>
        <begin position="1"/>
        <end position="23"/>
    </location>
</feature>
<evidence type="ECO:0000259" key="8">
    <source>
        <dbReference type="PROSITE" id="PS50217"/>
    </source>
</evidence>
<dbReference type="GO" id="GO:0043565">
    <property type="term" value="F:sequence-specific DNA binding"/>
    <property type="evidence" value="ECO:0007669"/>
    <property type="project" value="InterPro"/>
</dbReference>
<feature type="compositionally biased region" description="Pro residues" evidence="7">
    <location>
        <begin position="43"/>
        <end position="68"/>
    </location>
</feature>
<feature type="region of interest" description="Disordered" evidence="7">
    <location>
        <begin position="244"/>
        <end position="272"/>
    </location>
</feature>
<comment type="subcellular location">
    <subcellularLocation>
        <location evidence="1">Nucleus</location>
    </subcellularLocation>
</comment>
<evidence type="ECO:0000256" key="2">
    <source>
        <dbReference type="ARBA" id="ARBA00007163"/>
    </source>
</evidence>
<dbReference type="Pfam" id="PF00170">
    <property type="entry name" value="bZIP_1"/>
    <property type="match status" value="1"/>
</dbReference>
<evidence type="ECO:0000256" key="7">
    <source>
        <dbReference type="SAM" id="MobiDB-lite"/>
    </source>
</evidence>
<dbReference type="SUPFAM" id="SSF57959">
    <property type="entry name" value="Leucine zipper domain"/>
    <property type="match status" value="1"/>
</dbReference>
<evidence type="ECO:0000313" key="10">
    <source>
        <dbReference type="EMBL" id="CAE0610326.1"/>
    </source>
</evidence>
<dbReference type="InterPro" id="IPR044827">
    <property type="entry name" value="GBF-like"/>
</dbReference>
<sequence>MGDRPPPRPPSLHLNLGGERPPPAAEAAHWAAMMQAYYKTQPVPGPYFGPGPPHPSYPPMWQPSPAGPSYPHGAYFPGPQPSYPPQMPTNQPAPRGDGGSAQDSSETEESEETEPGKIVGGAGKRKARVGEESTGKKKRSTGNQGIDAGPVDDKGRHESRNKQEGEDEEEGEGEKEAKKLKRKQSNRESARRSRLRKQAECEELSIRVDALNRENNRLRDELAQVNKVVASLLAERAMLNEQLKAVTGNPDANPEHLTKTEGAEKAQESKER</sequence>
<feature type="region of interest" description="Disordered" evidence="7">
    <location>
        <begin position="40"/>
        <end position="202"/>
    </location>
</feature>
<feature type="compositionally biased region" description="Basic and acidic residues" evidence="7">
    <location>
        <begin position="185"/>
        <end position="202"/>
    </location>
</feature>
<dbReference type="PANTHER" id="PTHR45967">
    <property type="entry name" value="G-BOX-BINDING FACTOR 3-RELATED"/>
    <property type="match status" value="1"/>
</dbReference>
<dbReference type="EMBL" id="HBIS01004574">
    <property type="protein sequence ID" value="CAE0610323.1"/>
    <property type="molecule type" value="Transcribed_RNA"/>
</dbReference>
<feature type="compositionally biased region" description="Basic and acidic residues" evidence="7">
    <location>
        <begin position="151"/>
        <end position="164"/>
    </location>
</feature>
<keyword evidence="6" id="KW-0539">Nucleus</keyword>
<name>A0A6U9RNJ1_9CHLO</name>
<dbReference type="EMBL" id="HBIS01004577">
    <property type="protein sequence ID" value="CAE0610326.1"/>
    <property type="molecule type" value="Transcribed_RNA"/>
</dbReference>
<feature type="compositionally biased region" description="Pro residues" evidence="7">
    <location>
        <begin position="78"/>
        <end position="87"/>
    </location>
</feature>
<evidence type="ECO:0000313" key="9">
    <source>
        <dbReference type="EMBL" id="CAE0610323.1"/>
    </source>
</evidence>
<gene>
    <name evidence="9" type="ORF">PSAL00342_LOCUS4158</name>
    <name evidence="10" type="ORF">PSAL00342_LOCUS4161</name>
</gene>
<evidence type="ECO:0000256" key="6">
    <source>
        <dbReference type="ARBA" id="ARBA00023242"/>
    </source>
</evidence>
<dbReference type="SMART" id="SM00338">
    <property type="entry name" value="BRLZ"/>
    <property type="match status" value="1"/>
</dbReference>
<evidence type="ECO:0000256" key="1">
    <source>
        <dbReference type="ARBA" id="ARBA00004123"/>
    </source>
</evidence>
<dbReference type="GO" id="GO:0005634">
    <property type="term" value="C:nucleus"/>
    <property type="evidence" value="ECO:0007669"/>
    <property type="project" value="UniProtKB-SubCell"/>
</dbReference>